<keyword evidence="10" id="KW-0653">Protein transport</keyword>
<dbReference type="STRING" id="101127.A0A1X2GMF6"/>
<evidence type="ECO:0000256" key="5">
    <source>
        <dbReference type="ARBA" id="ARBA00022792"/>
    </source>
</evidence>
<evidence type="ECO:0000256" key="7">
    <source>
        <dbReference type="ARBA" id="ARBA00022989"/>
    </source>
</evidence>
<dbReference type="FunFam" id="3.10.450.320:FF:000002">
    <property type="entry name" value="Mitochondrial import inner membrane translocase subunit tim21"/>
    <property type="match status" value="1"/>
</dbReference>
<comment type="subunit">
    <text evidence="10">Component of the TIM23 complex.</text>
</comment>
<protein>
    <recommendedName>
        <fullName evidence="3 10">Mitochondrial import inner membrane translocase subunit Tim21</fullName>
    </recommendedName>
</protein>
<dbReference type="PANTHER" id="PTHR13032">
    <property type="entry name" value="MITOCHONDRIAL IMPORT INNER MEMBRANE TRANSLOCASE SUBUNIT TIM21"/>
    <property type="match status" value="1"/>
</dbReference>
<evidence type="ECO:0000256" key="3">
    <source>
        <dbReference type="ARBA" id="ARBA00020726"/>
    </source>
</evidence>
<dbReference type="GO" id="GO:0030150">
    <property type="term" value="P:protein import into mitochondrial matrix"/>
    <property type="evidence" value="ECO:0007669"/>
    <property type="project" value="UniProtKB-UniRule"/>
</dbReference>
<dbReference type="Gene3D" id="3.10.450.320">
    <property type="entry name" value="Mitochondrial import inner membrane translocase subunit Tim21"/>
    <property type="match status" value="1"/>
</dbReference>
<evidence type="ECO:0000256" key="10">
    <source>
        <dbReference type="RuleBase" id="RU367142"/>
    </source>
</evidence>
<organism evidence="11 12">
    <name type="scientific">Hesseltinella vesiculosa</name>
    <dbReference type="NCBI Taxonomy" id="101127"/>
    <lineage>
        <taxon>Eukaryota</taxon>
        <taxon>Fungi</taxon>
        <taxon>Fungi incertae sedis</taxon>
        <taxon>Mucoromycota</taxon>
        <taxon>Mucoromycotina</taxon>
        <taxon>Mucoromycetes</taxon>
        <taxon>Mucorales</taxon>
        <taxon>Cunninghamellaceae</taxon>
        <taxon>Hesseltinella</taxon>
    </lineage>
</organism>
<keyword evidence="8 10" id="KW-0496">Mitochondrion</keyword>
<name>A0A1X2GMF6_9FUNG</name>
<dbReference type="Pfam" id="PF08294">
    <property type="entry name" value="TIM21"/>
    <property type="match status" value="1"/>
</dbReference>
<evidence type="ECO:0000256" key="8">
    <source>
        <dbReference type="ARBA" id="ARBA00023128"/>
    </source>
</evidence>
<sequence>MLRLAKSAPLRSWSAGRPCQRSFSTSLQARAQAQPSRSSKPPHRSSLISQETAKEWKDLSTTQKVAAASKASFNFTVIGVGLALTLGLVYVVGSELFGTQSSTNIFSDALERARQNEEIIELIGEPIKGHGAPSRNRMKRNRRIQYQLVNDQQGNEHLLMRFYVEGPNNEGTGMVDMIKDDKGKWVYRQLYVDVPGQGLPSRRIHLNKE</sequence>
<proteinExistence type="inferred from homology"/>
<comment type="similarity">
    <text evidence="2 10">Belongs to the TIM21 family.</text>
</comment>
<keyword evidence="6" id="KW-0809">Transit peptide</keyword>
<dbReference type="PANTHER" id="PTHR13032:SF6">
    <property type="entry name" value="MITOCHONDRIAL IMPORT INNER MEMBRANE TRANSLOCASE SUBUNIT TIM21"/>
    <property type="match status" value="1"/>
</dbReference>
<evidence type="ECO:0000313" key="11">
    <source>
        <dbReference type="EMBL" id="ORX57050.1"/>
    </source>
</evidence>
<evidence type="ECO:0000256" key="1">
    <source>
        <dbReference type="ARBA" id="ARBA00004434"/>
    </source>
</evidence>
<dbReference type="InterPro" id="IPR038552">
    <property type="entry name" value="Tim21_IMS_sf"/>
</dbReference>
<evidence type="ECO:0000256" key="2">
    <source>
        <dbReference type="ARBA" id="ARBA00010867"/>
    </source>
</evidence>
<keyword evidence="10" id="KW-0813">Transport</keyword>
<feature type="transmembrane region" description="Helical" evidence="10">
    <location>
        <begin position="73"/>
        <end position="93"/>
    </location>
</feature>
<evidence type="ECO:0000256" key="9">
    <source>
        <dbReference type="ARBA" id="ARBA00023136"/>
    </source>
</evidence>
<dbReference type="GO" id="GO:0005744">
    <property type="term" value="C:TIM23 mitochondrial import inner membrane translocase complex"/>
    <property type="evidence" value="ECO:0007669"/>
    <property type="project" value="UniProtKB-UniRule"/>
</dbReference>
<dbReference type="Proteomes" id="UP000242146">
    <property type="component" value="Unassembled WGS sequence"/>
</dbReference>
<keyword evidence="5 10" id="KW-0999">Mitochondrion inner membrane</keyword>
<comment type="function">
    <text evidence="10">Essential component of the TIM23 complex, a complex that mediates the translocation of transit peptide-containing proteins across the mitochondrial inner membrane.</text>
</comment>
<keyword evidence="9 10" id="KW-0472">Membrane</keyword>
<evidence type="ECO:0000313" key="12">
    <source>
        <dbReference type="Proteomes" id="UP000242146"/>
    </source>
</evidence>
<dbReference type="InterPro" id="IPR013261">
    <property type="entry name" value="Tim21"/>
</dbReference>
<evidence type="ECO:0000256" key="4">
    <source>
        <dbReference type="ARBA" id="ARBA00022692"/>
    </source>
</evidence>
<accession>A0A1X2GMF6</accession>
<evidence type="ECO:0000256" key="6">
    <source>
        <dbReference type="ARBA" id="ARBA00022946"/>
    </source>
</evidence>
<dbReference type="AlphaFoldDB" id="A0A1X2GMF6"/>
<keyword evidence="7 10" id="KW-1133">Transmembrane helix</keyword>
<gene>
    <name evidence="11" type="ORF">DM01DRAFT_1334605</name>
</gene>
<comment type="caution">
    <text evidence="11">The sequence shown here is derived from an EMBL/GenBank/DDBJ whole genome shotgun (WGS) entry which is preliminary data.</text>
</comment>
<keyword evidence="4 10" id="KW-0812">Transmembrane</keyword>
<reference evidence="11 12" key="1">
    <citation type="submission" date="2016-07" db="EMBL/GenBank/DDBJ databases">
        <title>Pervasive Adenine N6-methylation of Active Genes in Fungi.</title>
        <authorList>
            <consortium name="DOE Joint Genome Institute"/>
            <person name="Mondo S.J."/>
            <person name="Dannebaum R.O."/>
            <person name="Kuo R.C."/>
            <person name="Labutti K."/>
            <person name="Haridas S."/>
            <person name="Kuo A."/>
            <person name="Salamov A."/>
            <person name="Ahrendt S.R."/>
            <person name="Lipzen A."/>
            <person name="Sullivan W."/>
            <person name="Andreopoulos W.B."/>
            <person name="Clum A."/>
            <person name="Lindquist E."/>
            <person name="Daum C."/>
            <person name="Ramamoorthy G.K."/>
            <person name="Gryganskyi A."/>
            <person name="Culley D."/>
            <person name="Magnuson J.K."/>
            <person name="James T.Y."/>
            <person name="O'Malley M.A."/>
            <person name="Stajich J.E."/>
            <person name="Spatafora J.W."/>
            <person name="Visel A."/>
            <person name="Grigoriev I.V."/>
        </authorList>
    </citation>
    <scope>NUCLEOTIDE SEQUENCE [LARGE SCALE GENOMIC DNA]</scope>
    <source>
        <strain evidence="11 12">NRRL 3301</strain>
    </source>
</reference>
<dbReference type="EMBL" id="MCGT01000009">
    <property type="protein sequence ID" value="ORX57050.1"/>
    <property type="molecule type" value="Genomic_DNA"/>
</dbReference>
<dbReference type="OrthoDB" id="436405at2759"/>
<comment type="subcellular location">
    <subcellularLocation>
        <location evidence="1 10">Mitochondrion inner membrane</location>
        <topology evidence="1 10">Single-pass membrane protein</topology>
    </subcellularLocation>
</comment>
<keyword evidence="10" id="KW-0811">Translocation</keyword>
<keyword evidence="12" id="KW-1185">Reference proteome</keyword>